<gene>
    <name evidence="4" type="ORF">B5M42_21045</name>
</gene>
<dbReference type="GO" id="GO:0015666">
    <property type="term" value="F:restriction endodeoxyribonuclease activity"/>
    <property type="evidence" value="ECO:0007669"/>
    <property type="project" value="TreeGrafter"/>
</dbReference>
<proteinExistence type="predicted"/>
<sequence length="236" mass="26074">MARRKKKQDPLDVLMQLGLLAAFFGTFFISKSFIASIVVLLVCIGAWFAILLARKMAADEKLRKSGIADIDRMDGFQFEQYLGQLFKARGYKVQVTQASGDFGADLVIEKEGRKVAIQAKRYSGNVGLKAVQEVAAAKAHYQASEAWVITNSAYTEQAKQLASSNEIKLFSRNDLVEMIVQMNPGSVPSARQVIAEHPAEAKLCERCGKSMVLRKGPKGPFYGCSGYPRCRNIRKA</sequence>
<dbReference type="Proteomes" id="UP000298246">
    <property type="component" value="Unassembled WGS sequence"/>
</dbReference>
<evidence type="ECO:0008006" key="6">
    <source>
        <dbReference type="Google" id="ProtNLM"/>
    </source>
</evidence>
<keyword evidence="1" id="KW-0812">Transmembrane</keyword>
<dbReference type="GO" id="GO:0005694">
    <property type="term" value="C:chromosome"/>
    <property type="evidence" value="ECO:0007669"/>
    <property type="project" value="InterPro"/>
</dbReference>
<evidence type="ECO:0000313" key="4">
    <source>
        <dbReference type="EMBL" id="TFE84131.1"/>
    </source>
</evidence>
<dbReference type="InterPro" id="IPR013498">
    <property type="entry name" value="Topo_IA_Znf"/>
</dbReference>
<protein>
    <recommendedName>
        <fullName evidence="6">Restriction endonuclease</fullName>
    </recommendedName>
</protein>
<keyword evidence="5" id="KW-1185">Reference proteome</keyword>
<evidence type="ECO:0000313" key="5">
    <source>
        <dbReference type="Proteomes" id="UP000298246"/>
    </source>
</evidence>
<feature type="domain" description="DNA topoisomerase type IA zn finger" evidence="2">
    <location>
        <begin position="203"/>
        <end position="235"/>
    </location>
</feature>
<dbReference type="Pfam" id="PF04471">
    <property type="entry name" value="Mrr_cat"/>
    <property type="match status" value="1"/>
</dbReference>
<dbReference type="InterPro" id="IPR011335">
    <property type="entry name" value="Restrct_endonuc-II-like"/>
</dbReference>
<feature type="domain" description="Restriction endonuclease type IV Mrr" evidence="3">
    <location>
        <begin position="70"/>
        <end position="179"/>
    </location>
</feature>
<dbReference type="PANTHER" id="PTHR30015">
    <property type="entry name" value="MRR RESTRICTION SYSTEM PROTEIN"/>
    <property type="match status" value="1"/>
</dbReference>
<dbReference type="SUPFAM" id="SSF57783">
    <property type="entry name" value="Zinc beta-ribbon"/>
    <property type="match status" value="1"/>
</dbReference>
<dbReference type="InterPro" id="IPR052906">
    <property type="entry name" value="Type_IV_Methyl-Rstrct_Enzyme"/>
</dbReference>
<keyword evidence="1" id="KW-0472">Membrane</keyword>
<reference evidence="4 5" key="1">
    <citation type="submission" date="2017-03" db="EMBL/GenBank/DDBJ databases">
        <title>Isolation of Levoglucosan Utilizing Bacteria.</title>
        <authorList>
            <person name="Arya A.S."/>
        </authorList>
    </citation>
    <scope>NUCLEOTIDE SEQUENCE [LARGE SCALE GENOMIC DNA]</scope>
    <source>
        <strain evidence="4 5">MEC069</strain>
    </source>
</reference>
<dbReference type="Gene3D" id="3.40.1350.10">
    <property type="match status" value="1"/>
</dbReference>
<dbReference type="GO" id="GO:0006265">
    <property type="term" value="P:DNA topological change"/>
    <property type="evidence" value="ECO:0007669"/>
    <property type="project" value="InterPro"/>
</dbReference>
<dbReference type="RefSeq" id="WP_134756443.1">
    <property type="nucleotide sequence ID" value="NZ_MYFO02000001.1"/>
</dbReference>
<dbReference type="GO" id="GO:0003916">
    <property type="term" value="F:DNA topoisomerase activity"/>
    <property type="evidence" value="ECO:0007669"/>
    <property type="project" value="InterPro"/>
</dbReference>
<dbReference type="InterPro" id="IPR011856">
    <property type="entry name" value="tRNA_endonuc-like_dom_sf"/>
</dbReference>
<evidence type="ECO:0000259" key="2">
    <source>
        <dbReference type="Pfam" id="PF01396"/>
    </source>
</evidence>
<organism evidence="4 5">
    <name type="scientific">Paenibacillus athensensis</name>
    <dbReference type="NCBI Taxonomy" id="1967502"/>
    <lineage>
        <taxon>Bacteria</taxon>
        <taxon>Bacillati</taxon>
        <taxon>Bacillota</taxon>
        <taxon>Bacilli</taxon>
        <taxon>Bacillales</taxon>
        <taxon>Paenibacillaceae</taxon>
        <taxon>Paenibacillus</taxon>
    </lineage>
</organism>
<dbReference type="PANTHER" id="PTHR30015:SF6">
    <property type="entry name" value="SLL1429 PROTEIN"/>
    <property type="match status" value="1"/>
</dbReference>
<comment type="caution">
    <text evidence="4">The sequence shown here is derived from an EMBL/GenBank/DDBJ whole genome shotgun (WGS) entry which is preliminary data.</text>
</comment>
<dbReference type="SUPFAM" id="SSF52980">
    <property type="entry name" value="Restriction endonuclease-like"/>
    <property type="match status" value="1"/>
</dbReference>
<evidence type="ECO:0000259" key="3">
    <source>
        <dbReference type="Pfam" id="PF04471"/>
    </source>
</evidence>
<dbReference type="OrthoDB" id="9797274at2"/>
<dbReference type="GO" id="GO:0009307">
    <property type="term" value="P:DNA restriction-modification system"/>
    <property type="evidence" value="ECO:0007669"/>
    <property type="project" value="InterPro"/>
</dbReference>
<name>A0A4Y8PTE9_9BACL</name>
<dbReference type="GO" id="GO:0003677">
    <property type="term" value="F:DNA binding"/>
    <property type="evidence" value="ECO:0007669"/>
    <property type="project" value="InterPro"/>
</dbReference>
<feature type="transmembrane region" description="Helical" evidence="1">
    <location>
        <begin position="12"/>
        <end position="29"/>
    </location>
</feature>
<evidence type="ECO:0000256" key="1">
    <source>
        <dbReference type="SAM" id="Phobius"/>
    </source>
</evidence>
<keyword evidence="1" id="KW-1133">Transmembrane helix</keyword>
<accession>A0A4Y8PTE9</accession>
<dbReference type="InterPro" id="IPR007560">
    <property type="entry name" value="Restrct_endonuc_IV_Mrr"/>
</dbReference>
<dbReference type="EMBL" id="MYFO01000038">
    <property type="protein sequence ID" value="TFE84131.1"/>
    <property type="molecule type" value="Genomic_DNA"/>
</dbReference>
<dbReference type="AlphaFoldDB" id="A0A4Y8PTE9"/>
<feature type="transmembrane region" description="Helical" evidence="1">
    <location>
        <begin position="35"/>
        <end position="53"/>
    </location>
</feature>
<dbReference type="Pfam" id="PF01396">
    <property type="entry name" value="Zn_ribbon_Top1"/>
    <property type="match status" value="1"/>
</dbReference>
<dbReference type="Gene3D" id="3.30.65.10">
    <property type="entry name" value="Bacterial Topoisomerase I, domain 1"/>
    <property type="match status" value="1"/>
</dbReference>